<sequence length="547" mass="59708">MTGIAEDGTRELRNAQALPPSLSRISDYVSWFARETPEAEALVLGDRRIDYATFHRQVDELARALLASGVTKGDRVATLCTPSPDYFICFLATASIGGIWVGMNPRYQIDELEYVASDSEPVVLLARTAIDGRNYGGEIAQLVSGHASIRAIVLLDTERDEQLPSALSYSQFIATGALIAQDTLIAARERCGGRDPCMIVYTSGSTGKPKGALLHHAGIAEFSLGQNRIWPISPLRALNYFPVNHIGCVVDISCPTLVAGGTLVFMEHFEPRRSMELMVEERITLWGSVPSVFQLQLALEDIDTFDLSAVQLILWEGAAMPREIIDRLLEYGRPLASNYGMTESCGAMTVTPPTRDISVLERTVGWPFKGVEMRIAGGDGQPVAMGDTGELQALSPFTMVGYWNRPDATAEVVLDDGWLATGDLGKENPDGTYSIVGRAKEMYKSGGYNVYPREVENALEAHPAVDLAAVVSVTDPLWQEVGVAFVLLTCPASEADLKRHCRSKLANYKNPKKIVIVDSMPLLPIGKVDKVSLRQRAEELYAPENGE</sequence>
<keyword evidence="6" id="KW-1185">Reference proteome</keyword>
<dbReference type="InterPro" id="IPR020845">
    <property type="entry name" value="AMP-binding_CS"/>
</dbReference>
<evidence type="ECO:0000256" key="2">
    <source>
        <dbReference type="ARBA" id="ARBA00022598"/>
    </source>
</evidence>
<evidence type="ECO:0000313" key="6">
    <source>
        <dbReference type="Proteomes" id="UP000722336"/>
    </source>
</evidence>
<dbReference type="RefSeq" id="WP_218443603.1">
    <property type="nucleotide sequence ID" value="NZ_JAGSPA010000001.1"/>
</dbReference>
<reference evidence="5 6" key="1">
    <citation type="submission" date="2021-04" db="EMBL/GenBank/DDBJ databases">
        <authorList>
            <person name="Pira H."/>
            <person name="Risdian C."/>
            <person name="Wink J."/>
        </authorList>
    </citation>
    <scope>NUCLEOTIDE SEQUENCE [LARGE SCALE GENOMIC DNA]</scope>
    <source>
        <strain evidence="5 6">WHA3</strain>
    </source>
</reference>
<comment type="similarity">
    <text evidence="1">Belongs to the ATP-dependent AMP-binding enzyme family.</text>
</comment>
<protein>
    <submittedName>
        <fullName evidence="5">AMP-binding protein</fullName>
    </submittedName>
</protein>
<dbReference type="EMBL" id="JAGSPA010000001">
    <property type="protein sequence ID" value="MBV7255316.1"/>
    <property type="molecule type" value="Genomic_DNA"/>
</dbReference>
<dbReference type="PROSITE" id="PS00455">
    <property type="entry name" value="AMP_BINDING"/>
    <property type="match status" value="1"/>
</dbReference>
<evidence type="ECO:0000256" key="1">
    <source>
        <dbReference type="ARBA" id="ARBA00006432"/>
    </source>
</evidence>
<dbReference type="PANTHER" id="PTHR43201:SF5">
    <property type="entry name" value="MEDIUM-CHAIN ACYL-COA LIGASE ACSF2, MITOCHONDRIAL"/>
    <property type="match status" value="1"/>
</dbReference>
<dbReference type="Pfam" id="PF13193">
    <property type="entry name" value="AMP-binding_C"/>
    <property type="match status" value="1"/>
</dbReference>
<dbReference type="Pfam" id="PF00501">
    <property type="entry name" value="AMP-binding"/>
    <property type="match status" value="1"/>
</dbReference>
<comment type="caution">
    <text evidence="5">The sequence shown here is derived from an EMBL/GenBank/DDBJ whole genome shotgun (WGS) entry which is preliminary data.</text>
</comment>
<dbReference type="PANTHER" id="PTHR43201">
    <property type="entry name" value="ACYL-COA SYNTHETASE"/>
    <property type="match status" value="1"/>
</dbReference>
<accession>A0ABS6SBN2</accession>
<feature type="domain" description="AMP-dependent synthetase/ligase" evidence="3">
    <location>
        <begin position="31"/>
        <end position="403"/>
    </location>
</feature>
<dbReference type="InterPro" id="IPR000873">
    <property type="entry name" value="AMP-dep_synth/lig_dom"/>
</dbReference>
<evidence type="ECO:0000259" key="4">
    <source>
        <dbReference type="Pfam" id="PF13193"/>
    </source>
</evidence>
<keyword evidence="2" id="KW-0436">Ligase</keyword>
<proteinExistence type="inferred from homology"/>
<evidence type="ECO:0000313" key="5">
    <source>
        <dbReference type="EMBL" id="MBV7255316.1"/>
    </source>
</evidence>
<dbReference type="InterPro" id="IPR025110">
    <property type="entry name" value="AMP-bd_C"/>
</dbReference>
<organism evidence="5 6">
    <name type="scientific">Pacificimonas pallii</name>
    <dbReference type="NCBI Taxonomy" id="2827236"/>
    <lineage>
        <taxon>Bacteria</taxon>
        <taxon>Pseudomonadati</taxon>
        <taxon>Pseudomonadota</taxon>
        <taxon>Alphaproteobacteria</taxon>
        <taxon>Sphingomonadales</taxon>
        <taxon>Sphingosinicellaceae</taxon>
        <taxon>Pacificimonas</taxon>
    </lineage>
</organism>
<feature type="domain" description="AMP-binding enzyme C-terminal" evidence="4">
    <location>
        <begin position="454"/>
        <end position="527"/>
    </location>
</feature>
<name>A0ABS6SBN2_9SPHN</name>
<gene>
    <name evidence="5" type="ORF">KCG44_00810</name>
</gene>
<dbReference type="Proteomes" id="UP000722336">
    <property type="component" value="Unassembled WGS sequence"/>
</dbReference>
<evidence type="ECO:0000259" key="3">
    <source>
        <dbReference type="Pfam" id="PF00501"/>
    </source>
</evidence>